<organism evidence="1 2">
    <name type="scientific">Mytilus coruscus</name>
    <name type="common">Sea mussel</name>
    <dbReference type="NCBI Taxonomy" id="42192"/>
    <lineage>
        <taxon>Eukaryota</taxon>
        <taxon>Metazoa</taxon>
        <taxon>Spiralia</taxon>
        <taxon>Lophotrochozoa</taxon>
        <taxon>Mollusca</taxon>
        <taxon>Bivalvia</taxon>
        <taxon>Autobranchia</taxon>
        <taxon>Pteriomorphia</taxon>
        <taxon>Mytilida</taxon>
        <taxon>Mytiloidea</taxon>
        <taxon>Mytilidae</taxon>
        <taxon>Mytilinae</taxon>
        <taxon>Mytilus</taxon>
    </lineage>
</organism>
<accession>A0A6J7ZV41</accession>
<gene>
    <name evidence="1" type="ORF">MCOR_357</name>
</gene>
<proteinExistence type="predicted"/>
<keyword evidence="2" id="KW-1185">Reference proteome</keyword>
<dbReference type="AlphaFoldDB" id="A0A6J7ZV41"/>
<reference evidence="1 2" key="1">
    <citation type="submission" date="2020-06" db="EMBL/GenBank/DDBJ databases">
        <authorList>
            <person name="Li R."/>
            <person name="Bekaert M."/>
        </authorList>
    </citation>
    <scope>NUCLEOTIDE SEQUENCE [LARGE SCALE GENOMIC DNA]</scope>
    <source>
        <strain evidence="2">wild</strain>
    </source>
</reference>
<evidence type="ECO:0000313" key="2">
    <source>
        <dbReference type="Proteomes" id="UP000507470"/>
    </source>
</evidence>
<sequence>MSTTDLSTFSNYLNNGEIYKTYPAACVPDKLKTPAAKKAKLLKFEEIDINHYDPETRMVGFRTTKDRVRQLIKALNIIPEAELEAKENTNMVVQSAINSNDMSVAKLDSNSKPSYPQGQNVKESHEYSCESFESMLKIATNDLENQVTIAIEKICVQHTHSLNEHLTSVNDTMRTQNDICVQIKDLLLKSEASSGQQKFSKSQDLSGKLNITEKENAELKFALQQLRYESLTEIESLKSVINVLKGSMMVIENSSSVVLESRTPMQVWSVEYKQEINKLKHSRLMYGNSKPISTRKMKLFTHSNNTIIMRFATKKMKIGHKFNLKSLTLLKQRLLRTNLKSYL</sequence>
<dbReference type="EMBL" id="CACVKT020000100">
    <property type="protein sequence ID" value="CAC5355917.1"/>
    <property type="molecule type" value="Genomic_DNA"/>
</dbReference>
<dbReference type="Proteomes" id="UP000507470">
    <property type="component" value="Unassembled WGS sequence"/>
</dbReference>
<evidence type="ECO:0000313" key="1">
    <source>
        <dbReference type="EMBL" id="CAC5355917.1"/>
    </source>
</evidence>
<dbReference type="OrthoDB" id="10442309at2759"/>
<protein>
    <submittedName>
        <fullName evidence="1">Uncharacterized protein</fullName>
    </submittedName>
</protein>
<name>A0A6J7ZV41_MYTCO</name>